<feature type="compositionally biased region" description="Basic residues" evidence="1">
    <location>
        <begin position="74"/>
        <end position="83"/>
    </location>
</feature>
<evidence type="ECO:0000256" key="1">
    <source>
        <dbReference type="SAM" id="MobiDB-lite"/>
    </source>
</evidence>
<feature type="region of interest" description="Disordered" evidence="1">
    <location>
        <begin position="71"/>
        <end position="90"/>
    </location>
</feature>
<name>A0A165SSC7_9APHY</name>
<evidence type="ECO:0000313" key="3">
    <source>
        <dbReference type="Proteomes" id="UP000076727"/>
    </source>
</evidence>
<reference evidence="2 3" key="1">
    <citation type="journal article" date="2016" name="Mol. Biol. Evol.">
        <title>Comparative Genomics of Early-Diverging Mushroom-Forming Fungi Provides Insights into the Origins of Lignocellulose Decay Capabilities.</title>
        <authorList>
            <person name="Nagy L.G."/>
            <person name="Riley R."/>
            <person name="Tritt A."/>
            <person name="Adam C."/>
            <person name="Daum C."/>
            <person name="Floudas D."/>
            <person name="Sun H."/>
            <person name="Yadav J.S."/>
            <person name="Pangilinan J."/>
            <person name="Larsson K.H."/>
            <person name="Matsuura K."/>
            <person name="Barry K."/>
            <person name="Labutti K."/>
            <person name="Kuo R."/>
            <person name="Ohm R.A."/>
            <person name="Bhattacharya S.S."/>
            <person name="Shirouzu T."/>
            <person name="Yoshinaga Y."/>
            <person name="Martin F.M."/>
            <person name="Grigoriev I.V."/>
            <person name="Hibbett D.S."/>
        </authorList>
    </citation>
    <scope>NUCLEOTIDE SEQUENCE [LARGE SCALE GENOMIC DNA]</scope>
    <source>
        <strain evidence="2 3">L-15889</strain>
    </source>
</reference>
<gene>
    <name evidence="2" type="ORF">DAEQUDRAFT_34960</name>
</gene>
<dbReference type="EMBL" id="KV429041">
    <property type="protein sequence ID" value="KZT72421.1"/>
    <property type="molecule type" value="Genomic_DNA"/>
</dbReference>
<keyword evidence="3" id="KW-1185">Reference proteome</keyword>
<protein>
    <submittedName>
        <fullName evidence="2">Uncharacterized protein</fullName>
    </submittedName>
</protein>
<dbReference type="AlphaFoldDB" id="A0A165SSC7"/>
<proteinExistence type="predicted"/>
<dbReference type="Proteomes" id="UP000076727">
    <property type="component" value="Unassembled WGS sequence"/>
</dbReference>
<feature type="region of interest" description="Disordered" evidence="1">
    <location>
        <begin position="1"/>
        <end position="26"/>
    </location>
</feature>
<sequence length="154" mass="16605">MMASRSRRSHAFYGPSKRHPPSGTTDGRVVLLVWHATLPDPRSGTKLPVPRPLTTPDAGTIVAGGECDLMTTKTRGKSGKSRPRCGAGAEERPRLARLLSERKRRRLRGGCGMPPDGLERPICRLSDAFRTSEGCSLPDAPCVCLWGITTRGSG</sequence>
<evidence type="ECO:0000313" key="2">
    <source>
        <dbReference type="EMBL" id="KZT72421.1"/>
    </source>
</evidence>
<feature type="compositionally biased region" description="Basic residues" evidence="1">
    <location>
        <begin position="1"/>
        <end position="20"/>
    </location>
</feature>
<accession>A0A165SSC7</accession>
<organism evidence="2 3">
    <name type="scientific">Daedalea quercina L-15889</name>
    <dbReference type="NCBI Taxonomy" id="1314783"/>
    <lineage>
        <taxon>Eukaryota</taxon>
        <taxon>Fungi</taxon>
        <taxon>Dikarya</taxon>
        <taxon>Basidiomycota</taxon>
        <taxon>Agaricomycotina</taxon>
        <taxon>Agaricomycetes</taxon>
        <taxon>Polyporales</taxon>
        <taxon>Fomitopsis</taxon>
    </lineage>
</organism>